<evidence type="ECO:0007829" key="6">
    <source>
        <dbReference type="PeptideAtlas" id="Q8IU65"/>
    </source>
</evidence>
<evidence type="ECO:0000313" key="4">
    <source>
        <dbReference type="Ensembl" id="ENSP00000362375.4"/>
    </source>
</evidence>
<reference evidence="4" key="1">
    <citation type="journal article" date="2001" name="Nature">
        <title>Initial sequencing and analysis of the human genome.</title>
        <authorList>
            <consortium name="International Human Genome Sequencing Consortium"/>
            <person name="Lander E.S."/>
            <person name="Linton L.M."/>
            <person name="Birren B."/>
            <person name="Nusbaum C."/>
            <person name="Zody M.C."/>
            <person name="Baldwin J."/>
            <person name="Devon K."/>
            <person name="Dewar K."/>
            <person name="Doyle M."/>
            <person name="FitzHugh W."/>
            <person name="Funke R."/>
            <person name="Gage D."/>
            <person name="Harris K."/>
            <person name="Heaford A."/>
            <person name="Howland J."/>
            <person name="Kann L."/>
            <person name="Lehoczky J."/>
            <person name="LeVine R."/>
            <person name="McEwan P."/>
            <person name="McKernan K."/>
            <person name="Meldrim J."/>
            <person name="Mesirov J.P."/>
            <person name="Miranda C."/>
            <person name="Morris W."/>
            <person name="Naylor J."/>
            <person name="Raymond C."/>
            <person name="Rosetti M."/>
            <person name="Santos R."/>
            <person name="Sheridan A."/>
            <person name="Sougnez C."/>
            <person name="Stange-Thomann N."/>
            <person name="Stojanovic N."/>
            <person name="Subramanian A."/>
            <person name="Wyman D."/>
            <person name="Rogers J."/>
            <person name="Sulston J."/>
            <person name="Ainscough R."/>
            <person name="Beck S."/>
            <person name="Bentley D."/>
            <person name="Burton J."/>
            <person name="Clee C."/>
            <person name="Carter N."/>
            <person name="Coulson A."/>
            <person name="Deadman R."/>
            <person name="Deloukas P."/>
            <person name="Dunham A."/>
            <person name="Dunham I."/>
            <person name="Durbin R."/>
            <person name="French L."/>
            <person name="Grafham D."/>
            <person name="Gregory S."/>
            <person name="Hubbard T."/>
            <person name="Humphray S."/>
            <person name="Hunt A."/>
            <person name="Jones M."/>
            <person name="Lloyd C."/>
            <person name="McMurray A."/>
            <person name="Matthews L."/>
            <person name="Mercer S."/>
            <person name="Milne S."/>
            <person name="Mullikin J.C."/>
            <person name="Mungall A."/>
            <person name="Plumb R."/>
            <person name="Ross M."/>
            <person name="Shownkeen R."/>
            <person name="Sims S."/>
            <person name="Waterston R.H."/>
            <person name="Wilson R.K."/>
            <person name="Hillier L.W."/>
            <person name="McPherson J.D."/>
            <person name="Marra M.A."/>
            <person name="Mardis E.R."/>
            <person name="Fulton L.A."/>
            <person name="Chinwalla A.T."/>
            <person name="Pepin K.H."/>
            <person name="Gish W.R."/>
            <person name="Chissoe S.L."/>
            <person name="Wendl M.C."/>
            <person name="Delehaunty K.D."/>
            <person name="Miner T.L."/>
            <person name="Delehaunty A."/>
            <person name="Kramer J.B."/>
            <person name="Cook L.L."/>
            <person name="Fulton R.S."/>
            <person name="Johnson D.L."/>
            <person name="Minx P.J."/>
            <person name="Clifton S.W."/>
            <person name="Hawkins T."/>
            <person name="Branscomb E."/>
            <person name="Predki P."/>
            <person name="Richardson P."/>
            <person name="Wenning S."/>
            <person name="Slezak T."/>
            <person name="Doggett N."/>
            <person name="Cheng J.F."/>
            <person name="Olsen A."/>
            <person name="Lucas S."/>
            <person name="Elkin C."/>
            <person name="Uberbacher E."/>
            <person name="Frazier M."/>
            <person name="Gibbs R.A."/>
            <person name="Muzny D.M."/>
            <person name="Scherer S.E."/>
            <person name="Bouck J.B."/>
            <person name="Sodergren E.J."/>
            <person name="Worley K.C."/>
            <person name="Rives C.M."/>
            <person name="Gorrell J.H."/>
            <person name="Metzker M.L."/>
            <person name="Naylor S.L."/>
            <person name="Kucherlapati R.S."/>
            <person name="Nelson D.L."/>
            <person name="Weinstock G.M."/>
            <person name="Sakaki Y."/>
            <person name="Fujiyama A."/>
            <person name="Hattori M."/>
            <person name="Yada T."/>
            <person name="Toyoda A."/>
            <person name="Itoh T."/>
            <person name="Kawagoe C."/>
            <person name="Watanabe H."/>
            <person name="Totoki Y."/>
            <person name="Taylor T."/>
            <person name="Weissenbach J."/>
            <person name="Heilig R."/>
            <person name="Saurin W."/>
            <person name="Artiguenave F."/>
            <person name="Brottier P."/>
            <person name="Bruls T."/>
            <person name="Pelletier E."/>
            <person name="Robert C."/>
            <person name="Wincker P."/>
            <person name="Smith D.R."/>
            <person name="Doucette-Stamm L."/>
            <person name="Rubenfield M."/>
            <person name="Weinstock K."/>
            <person name="Lee H.M."/>
            <person name="Dubois J."/>
            <person name="Rosenthal A."/>
            <person name="Platzer M."/>
            <person name="Nyakatura G."/>
            <person name="Taudien S."/>
            <person name="Rump A."/>
            <person name="Yang H."/>
            <person name="Yu J."/>
            <person name="Wang J."/>
            <person name="Huang G."/>
            <person name="Gu J."/>
            <person name="Hood L."/>
            <person name="Rowen L."/>
            <person name="Madan A."/>
            <person name="Qin S."/>
            <person name="Davis R.W."/>
            <person name="Federspiel N.A."/>
            <person name="Abola A.P."/>
            <person name="Proctor M.J."/>
            <person name="Myers R.M."/>
            <person name="Schmutz J."/>
            <person name="Dickson M."/>
            <person name="Grimwood J."/>
            <person name="Cox D.R."/>
            <person name="Olson M.V."/>
            <person name="Kaul R."/>
            <person name="Raymond C."/>
            <person name="Shimizu N."/>
            <person name="Kawasaki K."/>
            <person name="Minoshima S."/>
            <person name="Evans G.A."/>
            <person name="Athanasiou M."/>
            <person name="Schultz R."/>
            <person name="Roe B.A."/>
            <person name="Chen F."/>
            <person name="Pan H."/>
            <person name="Ramser J."/>
            <person name="Lehrach H."/>
            <person name="Reinhardt R."/>
            <person name="McCombie W.R."/>
            <person name="de la Bastide M."/>
            <person name="Dedhia N."/>
            <person name="Blocker H."/>
            <person name="Hornischer K."/>
            <person name="Nordsiek G."/>
            <person name="Agarwala R."/>
            <person name="Aravind L."/>
            <person name="Bailey J.A."/>
            <person name="Bateman A."/>
            <person name="Batzoglou S."/>
            <person name="Birney E."/>
            <person name="Bork P."/>
            <person name="Brown D.G."/>
            <person name="Burge C.B."/>
            <person name="Cerutti L."/>
            <person name="Chen H.C."/>
            <person name="Church D."/>
            <person name="Clamp M."/>
            <person name="Copley R.R."/>
            <person name="Doerks T."/>
            <person name="Eddy S.R."/>
            <person name="Eichler E.E."/>
            <person name="Furey T.S."/>
            <person name="Galagan J."/>
            <person name="Gilbert J.G."/>
            <person name="Harmon C."/>
            <person name="Hayashizaki Y."/>
            <person name="Haussler D."/>
            <person name="Hermjakob H."/>
            <person name="Hokamp K."/>
            <person name="Jang W."/>
            <person name="Johnson L.S."/>
            <person name="Jones T.A."/>
            <person name="Kasif S."/>
            <person name="Kaspryzk A."/>
            <person name="Kennedy S."/>
            <person name="Kent W.J."/>
            <person name="Kitts P."/>
            <person name="Koonin E.V."/>
            <person name="Korf I."/>
            <person name="Kulp D."/>
            <person name="Lancet D."/>
            <person name="Lowe T.M."/>
            <person name="McLysaght A."/>
            <person name="Mikkelsen T."/>
            <person name="Moran J.V."/>
            <person name="Mulder N."/>
            <person name="Pollara V.J."/>
            <person name="Ponting C.P."/>
            <person name="Schuler G."/>
            <person name="Schultz J."/>
            <person name="Slater G."/>
            <person name="Smit A.F."/>
            <person name="Stupka E."/>
            <person name="Szustakowski J."/>
            <person name="Thierry-Mieg D."/>
            <person name="Thierry-Mieg J."/>
            <person name="Wagner L."/>
            <person name="Wallis J."/>
            <person name="Wheeler R."/>
            <person name="Williams A."/>
            <person name="Wolf Y.I."/>
            <person name="Wolfe K.H."/>
            <person name="Yang S.P."/>
            <person name="Yeh R.F."/>
            <person name="Collins F."/>
            <person name="Guyer M.S."/>
            <person name="Peterson J."/>
            <person name="Felsenfeld A."/>
            <person name="Wetterstrand K.A."/>
            <person name="Patrinos A."/>
            <person name="Morgan M.J."/>
            <person name="de Jong P."/>
            <person name="Catanese J.J."/>
            <person name="Osoegawa K."/>
            <person name="Shizuya H."/>
            <person name="Choi S."/>
            <person name="Chen Y.J."/>
        </authorList>
    </citation>
    <scope>NUCLEOTIDE SEQUENCE [LARGE SCALE GENOMIC DNA]</scope>
</reference>
<dbReference type="EMBL" id="AF527622">
    <property type="protein sequence ID" value="AAN34633.1"/>
    <property type="molecule type" value="mRNA"/>
</dbReference>
<dbReference type="VEuPathDB" id="HostDB:ENSG00000124721"/>
<dbReference type="EMBL" id="AL034345">
    <property type="status" value="NOT_ANNOTATED_CDS"/>
    <property type="molecule type" value="Genomic_DNA"/>
</dbReference>
<name>Q8IU65_HUMAN</name>
<dbReference type="HOGENOM" id="CLU_1375078_0_0_1"/>
<feature type="region of interest" description="Disordered" evidence="1">
    <location>
        <begin position="1"/>
        <end position="55"/>
    </location>
</feature>
<accession>A6NKM5</accession>
<dbReference type="AlphaFoldDB" id="Q8IU65"/>
<dbReference type="Bgee" id="ENSG00000124721">
    <property type="expression patterns" value="Expressed in sperm and 60 other cell types or tissues"/>
</dbReference>
<dbReference type="Proteomes" id="UP000005640">
    <property type="component" value="Chromosome 6"/>
</dbReference>
<feature type="compositionally biased region" description="Low complexity" evidence="1">
    <location>
        <begin position="10"/>
        <end position="26"/>
    </location>
</feature>
<accession>Q8IU65</accession>
<protein>
    <submittedName>
        <fullName evidence="2">Axonemal dynein heavy chain 8 isoform 2</fullName>
    </submittedName>
    <submittedName>
        <fullName evidence="3">Axonemal dynein heavy chain 8 isoform 3</fullName>
    </submittedName>
    <submittedName>
        <fullName evidence="4">Dynein axonemal heavy chain 8</fullName>
    </submittedName>
</protein>
<dbReference type="DisGeNET" id="1769"/>
<gene>
    <name evidence="2 4" type="primary">DNAH8</name>
</gene>
<dbReference type="ChiTaRS" id="DNAH8">
    <property type="organism name" value="human"/>
</dbReference>
<evidence type="ECO:0000313" key="2">
    <source>
        <dbReference type="EMBL" id="AAN34632.1"/>
    </source>
</evidence>
<keyword evidence="6 7" id="KW-1267">Proteomics identification</keyword>
<dbReference type="Ensembl" id="ENST00000373278.8">
    <property type="protein sequence ID" value="ENSP00000362375.4"/>
    <property type="gene ID" value="ENSG00000124721.18"/>
</dbReference>
<dbReference type="UCSC" id="uc063ohm.1">
    <property type="organism name" value="human"/>
</dbReference>
<dbReference type="RefSeq" id="NP_001193856.1">
    <property type="nucleotide sequence ID" value="NM_001206927.1"/>
</dbReference>
<dbReference type="EMBL" id="AL353700">
    <property type="status" value="NOT_ANNOTATED_CDS"/>
    <property type="molecule type" value="Genomic_DNA"/>
</dbReference>
<dbReference type="EMBL" id="AL035690">
    <property type="status" value="NOT_ANNOTATED_CDS"/>
    <property type="molecule type" value="Genomic_DNA"/>
</dbReference>
<dbReference type="EMBL" id="KF458149">
    <property type="status" value="NOT_ANNOTATED_CDS"/>
    <property type="molecule type" value="Genomic_DNA"/>
</dbReference>
<sequence length="217" mass="23949">MEKDAEDGAPSEGAEAPPSTEEAAPPRSEEEEAPRPPTVEAPAEDGFSPSAEDAVSSVVDYRDLIPSEEGIVLPDDHEADLNRVRQRLAPRPVQSVISEVLSLPSSRRSSRYRRSMSGLPNLQETLKERQARFREARESRRLKIDPSYKYIFEILAENLGLDIVTVEELILDCPSLEAFTNFFAKDGCKTLKFLYQEGDVPGIECGRTIAGATKGAK</sequence>
<dbReference type="GeneID" id="1769"/>
<reference evidence="2" key="2">
    <citation type="journal article" date="2002" name="Dev. Biol.">
        <title>The T complex distorter 2 candidate gene, Dnahc8, encodes at least two testis-specific axonemal dynein heavy chains that differ extensively at their amino and carboxyl termini.</title>
        <authorList>
            <person name="Samant S.A."/>
            <person name="Ogunkua O."/>
            <person name="Hui L."/>
            <person name="Fossella J."/>
            <person name="Pilder S.H."/>
        </authorList>
    </citation>
    <scope>NUCLEOTIDE SEQUENCE</scope>
    <source>
        <tissue evidence="2">Testis</tissue>
    </source>
</reference>
<organism evidence="2">
    <name type="scientific">Homo sapiens</name>
    <name type="common">Human</name>
    <dbReference type="NCBI Taxonomy" id="9606"/>
    <lineage>
        <taxon>Eukaryota</taxon>
        <taxon>Metazoa</taxon>
        <taxon>Chordata</taxon>
        <taxon>Craniata</taxon>
        <taxon>Vertebrata</taxon>
        <taxon>Euteleostomi</taxon>
        <taxon>Mammalia</taxon>
        <taxon>Eutheria</taxon>
        <taxon>Euarchontoglires</taxon>
        <taxon>Primates</taxon>
        <taxon>Haplorrhini</taxon>
        <taxon>Catarrhini</taxon>
        <taxon>Hominidae</taxon>
        <taxon>Homo</taxon>
    </lineage>
</organism>
<evidence type="ECO:0000313" key="3">
    <source>
        <dbReference type="EMBL" id="AAN34633.1"/>
    </source>
</evidence>
<dbReference type="HGNC" id="HGNC:2952">
    <property type="gene designation" value="DNAH8"/>
</dbReference>
<dbReference type="CTD" id="1769"/>
<dbReference type="EMBL" id="AL391415">
    <property type="status" value="NOT_ANNOTATED_CDS"/>
    <property type="molecule type" value="Genomic_DNA"/>
</dbReference>
<evidence type="ECO:0000256" key="1">
    <source>
        <dbReference type="SAM" id="MobiDB-lite"/>
    </source>
</evidence>
<dbReference type="OMA" id="ATEPIMF"/>
<dbReference type="EMBL" id="AL035555">
    <property type="status" value="NOT_ANNOTATED_CDS"/>
    <property type="molecule type" value="Genomic_DNA"/>
</dbReference>
<dbReference type="SMR" id="Q8IU65"/>
<reference evidence="4" key="5">
    <citation type="submission" date="2025-05" db="UniProtKB">
        <authorList>
            <consortium name="Ensembl"/>
        </authorList>
    </citation>
    <scope>IDENTIFICATION</scope>
</reference>
<evidence type="ECO:0000313" key="5">
    <source>
        <dbReference type="Proteomes" id="UP000005640"/>
    </source>
</evidence>
<feature type="non-terminal residue" evidence="2">
    <location>
        <position position="217"/>
    </location>
</feature>
<dbReference type="EMBL" id="KF458154">
    <property type="status" value="NOT_ANNOTATED_CDS"/>
    <property type="molecule type" value="Genomic_DNA"/>
</dbReference>
<keyword evidence="5" id="KW-1185">Reference proteome</keyword>
<proteinExistence type="evidence at protein level"/>
<dbReference type="BioGRID-ORCS" id="1769">
    <property type="hits" value="7 hits in 392 CRISPR screens"/>
</dbReference>
<evidence type="ECO:0007829" key="7">
    <source>
        <dbReference type="ProteomicsDB" id="Q8IU65"/>
    </source>
</evidence>
<dbReference type="OpenTargets" id="ENSG00000124721"/>
<dbReference type="Antibodypedia" id="29878">
    <property type="antibodies" value="48 antibodies from 16 providers"/>
</dbReference>
<dbReference type="ExpressionAtlas" id="Q8IU65">
    <property type="expression patterns" value="baseline and differential"/>
</dbReference>
<dbReference type="ProteomicsDB" id="70511"/>
<dbReference type="IntAct" id="Q8IU65">
    <property type="interactions" value="1"/>
</dbReference>
<dbReference type="OrthoDB" id="447173at2759"/>
<dbReference type="EMBL" id="AF527621">
    <property type="protein sequence ID" value="AAN34632.1"/>
    <property type="molecule type" value="mRNA"/>
</dbReference>
<dbReference type="GeneTree" id="ENSGT00940000158992"/>
<dbReference type="DNASU" id="1769"/>
<reference evidence="4 5" key="3">
    <citation type="journal article" date="2003" name="Nature">
        <title>The DNA sequence and analysis of human chromosome 6.</title>
        <authorList>
            <person name="Mungall A.J."/>
            <person name="Palmer S.A."/>
            <person name="Sims S.K."/>
            <person name="Edwards C.A."/>
            <person name="Ashurst J.L."/>
            <person name="Wilming L."/>
            <person name="Jones M.C."/>
            <person name="Horton R."/>
            <person name="Hunt S.E."/>
            <person name="Scott C.E."/>
            <person name="Gilbert J.G."/>
            <person name="Clamp M.E."/>
            <person name="Bethel G."/>
            <person name="Milne S."/>
            <person name="Ainscough R."/>
            <person name="Almeida J.P."/>
            <person name="Ambrose K.D."/>
            <person name="Andrews T.D."/>
            <person name="Ashwell R.I."/>
            <person name="Babbage A.K."/>
            <person name="Bagguley C.L."/>
            <person name="Bailey J."/>
            <person name="Banerjee R."/>
            <person name="Barker D.J."/>
            <person name="Barlow K.F."/>
            <person name="Bates K."/>
            <person name="Beare D.M."/>
            <person name="Beasley H."/>
            <person name="Beasley O."/>
            <person name="Bird C.P."/>
            <person name="Blakey S."/>
            <person name="Bray-Allen S."/>
            <person name="Brook J."/>
            <person name="Brown A.J."/>
            <person name="Brown J.Y."/>
            <person name="Burford D.C."/>
            <person name="Burrill W."/>
            <person name="Burton J."/>
            <person name="Carder C."/>
            <person name="Carter N.P."/>
            <person name="Chapman J.C."/>
            <person name="Clark S.Y."/>
            <person name="Clark G."/>
            <person name="Clee C.M."/>
            <person name="Clegg S."/>
            <person name="Cobley V."/>
            <person name="Collier R.E."/>
            <person name="Collins J.E."/>
            <person name="Colman L.K."/>
            <person name="Corby N.R."/>
            <person name="Coville G.J."/>
            <person name="Culley K.M."/>
            <person name="Dhami P."/>
            <person name="Davies J."/>
            <person name="Dunn M."/>
            <person name="Earthrowl M.E."/>
            <person name="Ellington A.E."/>
            <person name="Evans K.A."/>
            <person name="Faulkner L."/>
            <person name="Francis M.D."/>
            <person name="Frankish A."/>
            <person name="Frankland J."/>
            <person name="French L."/>
            <person name="Garner P."/>
            <person name="Garnett J."/>
            <person name="Ghori M.J."/>
            <person name="Gilby L.M."/>
            <person name="Gillson C.J."/>
            <person name="Glithero R.J."/>
            <person name="Grafham D.V."/>
            <person name="Grant M."/>
            <person name="Gribble S."/>
            <person name="Griffiths C."/>
            <person name="Griffiths M."/>
            <person name="Hall R."/>
            <person name="Halls K.S."/>
            <person name="Hammond S."/>
            <person name="Harley J.L."/>
            <person name="Hart E.A."/>
            <person name="Heath P.D."/>
            <person name="Heathcott R."/>
            <person name="Holmes S.J."/>
            <person name="Howden P.J."/>
            <person name="Howe K.L."/>
            <person name="Howell G.R."/>
            <person name="Huckle E."/>
            <person name="Humphray S.J."/>
            <person name="Humphries M.D."/>
            <person name="Hunt A.R."/>
            <person name="Johnson C.M."/>
            <person name="Joy A.A."/>
            <person name="Kay M."/>
            <person name="Keenan S.J."/>
            <person name="Kimberley A.M."/>
            <person name="King A."/>
            <person name="Laird G.K."/>
            <person name="Langford C."/>
            <person name="Lawlor S."/>
            <person name="Leongamornlert D.A."/>
            <person name="Leversha M."/>
            <person name="Lloyd C.R."/>
            <person name="Lloyd D.M."/>
            <person name="Loveland J.E."/>
            <person name="Lovell J."/>
            <person name="Martin S."/>
            <person name="Mashreghi-Mohammadi M."/>
            <person name="Maslen G.L."/>
            <person name="Matthews L."/>
            <person name="McCann O.T."/>
            <person name="McLaren S.J."/>
            <person name="McLay K."/>
            <person name="McMurray A."/>
            <person name="Moore M.J."/>
            <person name="Mullikin J.C."/>
            <person name="Niblett D."/>
            <person name="Nickerson T."/>
            <person name="Novik K.L."/>
            <person name="Oliver K."/>
            <person name="Overton-Larty E.K."/>
            <person name="Parker A."/>
            <person name="Patel R."/>
            <person name="Pearce A.V."/>
            <person name="Peck A.I."/>
            <person name="Phillimore B."/>
            <person name="Phillips S."/>
            <person name="Plumb R.W."/>
            <person name="Porter K.M."/>
            <person name="Ramsey Y."/>
            <person name="Ranby S.A."/>
            <person name="Rice C.M."/>
            <person name="Ross M.T."/>
            <person name="Searle S.M."/>
            <person name="Sehra H.K."/>
            <person name="Sheridan E."/>
            <person name="Skuce C.D."/>
            <person name="Smith S."/>
            <person name="Smith M."/>
            <person name="Spraggon L."/>
            <person name="Squares S.L."/>
            <person name="Steward C.A."/>
            <person name="Sycamore N."/>
            <person name="Tamlyn-Hall G."/>
            <person name="Tester J."/>
            <person name="Theaker A.J."/>
            <person name="Thomas D.W."/>
            <person name="Thorpe A."/>
            <person name="Tracey A."/>
            <person name="Tromans A."/>
            <person name="Tubby B."/>
            <person name="Wall M."/>
            <person name="Wallis J.M."/>
            <person name="West A.P."/>
            <person name="White S.S."/>
            <person name="Whitehead S.L."/>
            <person name="Whittaker H."/>
            <person name="Wild A."/>
            <person name="Willey D.J."/>
            <person name="Wilmer T.E."/>
            <person name="Wood J.M."/>
            <person name="Wray P.W."/>
            <person name="Wyatt J.C."/>
            <person name="Young L."/>
            <person name="Younger R.M."/>
            <person name="Bentley D.R."/>
            <person name="Coulson A."/>
            <person name="Durbin R."/>
            <person name="Hubbard T."/>
            <person name="Sulston J.E."/>
            <person name="Dunham I."/>
            <person name="Rogers J."/>
            <person name="Beck S."/>
        </authorList>
    </citation>
    <scope>NUCLEOTIDE SEQUENCE [LARGE SCALE GENOMIC DNA]</scope>
</reference>
<dbReference type="ClinPGx" id="PA27405"/>
<reference evidence="4" key="4">
    <citation type="journal article" date="2004" name="Nature">
        <title>Finishing the euchromatic sequence of the human genome.</title>
        <authorList>
            <consortium name="International Human Genome Sequencing Consortium"/>
        </authorList>
    </citation>
    <scope>NUCLEOTIDE SEQUENCE [LARGE SCALE GENOMIC DNA]</scope>
</reference>